<evidence type="ECO:0000313" key="1">
    <source>
        <dbReference type="EMBL" id="PXX58116.1"/>
    </source>
</evidence>
<gene>
    <name evidence="1" type="ORF">DFR70_11589</name>
</gene>
<evidence type="ECO:0000313" key="2">
    <source>
        <dbReference type="Proteomes" id="UP000247569"/>
    </source>
</evidence>
<proteinExistence type="predicted"/>
<dbReference type="Proteomes" id="UP000247569">
    <property type="component" value="Unassembled WGS sequence"/>
</dbReference>
<organism evidence="1 2">
    <name type="scientific">Nocardia tenerifensis</name>
    <dbReference type="NCBI Taxonomy" id="228006"/>
    <lineage>
        <taxon>Bacteria</taxon>
        <taxon>Bacillati</taxon>
        <taxon>Actinomycetota</taxon>
        <taxon>Actinomycetes</taxon>
        <taxon>Mycobacteriales</taxon>
        <taxon>Nocardiaceae</taxon>
        <taxon>Nocardia</taxon>
    </lineage>
</organism>
<name>A0A318JWV6_9NOCA</name>
<keyword evidence="2" id="KW-1185">Reference proteome</keyword>
<sequence>MDEVVSATVYRAIAIQPSEVSPRFDVIVLIETTTPDTIAAVRAVPELQRLGADFVMPARNIRRLGDIDRAPSGTFLFNHFTSDDPDRASRYFDSVAGWFSHDAEVDDIALLGPLDAAPYVFVNQVRLPGTLAEFIRALLRPNFRHAVYRKMRANQIGFASIVCKPLP</sequence>
<dbReference type="AlphaFoldDB" id="A0A318JWV6"/>
<reference evidence="1 2" key="1">
    <citation type="submission" date="2018-05" db="EMBL/GenBank/DDBJ databases">
        <title>Genomic Encyclopedia of Type Strains, Phase IV (KMG-IV): sequencing the most valuable type-strain genomes for metagenomic binning, comparative biology and taxonomic classification.</title>
        <authorList>
            <person name="Goeker M."/>
        </authorList>
    </citation>
    <scope>NUCLEOTIDE SEQUENCE [LARGE SCALE GENOMIC DNA]</scope>
    <source>
        <strain evidence="1 2">DSM 44704</strain>
    </source>
</reference>
<protein>
    <submittedName>
        <fullName evidence="1">Uncharacterized protein</fullName>
    </submittedName>
</protein>
<comment type="caution">
    <text evidence="1">The sequence shown here is derived from an EMBL/GenBank/DDBJ whole genome shotgun (WGS) entry which is preliminary data.</text>
</comment>
<dbReference type="EMBL" id="QJKF01000015">
    <property type="protein sequence ID" value="PXX58116.1"/>
    <property type="molecule type" value="Genomic_DNA"/>
</dbReference>
<accession>A0A318JWV6</accession>